<feature type="binding site" evidence="8">
    <location>
        <position position="69"/>
    </location>
    <ligand>
        <name>Zn(2+)</name>
        <dbReference type="ChEBI" id="CHEBI:29105"/>
        <label>1</label>
    </ligand>
</feature>
<feature type="binding site" evidence="8">
    <location>
        <position position="325"/>
    </location>
    <ligand>
        <name>Zn(2+)</name>
        <dbReference type="ChEBI" id="CHEBI:29105"/>
        <label>2</label>
    </ligand>
</feature>
<evidence type="ECO:0000256" key="4">
    <source>
        <dbReference type="ARBA" id="ARBA00022723"/>
    </source>
</evidence>
<dbReference type="PANTHER" id="PTHR32481">
    <property type="entry name" value="AMINOPEPTIDASE"/>
    <property type="match status" value="1"/>
</dbReference>
<dbReference type="RefSeq" id="WP_038582789.1">
    <property type="nucleotide sequence ID" value="NZ_CP005933.1"/>
</dbReference>
<feature type="binding site" evidence="8">
    <location>
        <position position="239"/>
    </location>
    <ligand>
        <name>Zn(2+)</name>
        <dbReference type="ChEBI" id="CHEBI:29105"/>
        <label>1</label>
    </ligand>
</feature>
<dbReference type="Gene3D" id="3.40.630.10">
    <property type="entry name" value="Zn peptidases"/>
    <property type="match status" value="1"/>
</dbReference>
<dbReference type="Gene3D" id="2.40.30.40">
    <property type="entry name" value="Peptidase M42, domain 2"/>
    <property type="match status" value="1"/>
</dbReference>
<evidence type="ECO:0000256" key="2">
    <source>
        <dbReference type="ARBA" id="ARBA00022438"/>
    </source>
</evidence>
<feature type="binding site" evidence="8">
    <location>
        <position position="184"/>
    </location>
    <ligand>
        <name>Zn(2+)</name>
        <dbReference type="ChEBI" id="CHEBI:29105"/>
        <label>2</label>
    </ligand>
</feature>
<dbReference type="PATRIC" id="fig|1316930.3.peg.609"/>
<evidence type="ECO:0000256" key="6">
    <source>
        <dbReference type="PIRNR" id="PIRNR001123"/>
    </source>
</evidence>
<dbReference type="GO" id="GO:0046872">
    <property type="term" value="F:metal ion binding"/>
    <property type="evidence" value="ECO:0007669"/>
    <property type="project" value="UniProtKB-UniRule"/>
</dbReference>
<name>A0A059Y901_MYCBV</name>
<keyword evidence="4 8" id="KW-0479">Metal-binding</keyword>
<dbReference type="AlphaFoldDB" id="A0A059Y901"/>
<evidence type="ECO:0000256" key="3">
    <source>
        <dbReference type="ARBA" id="ARBA00022670"/>
    </source>
</evidence>
<feature type="binding site" evidence="8">
    <location>
        <position position="184"/>
    </location>
    <ligand>
        <name>Zn(2+)</name>
        <dbReference type="ChEBI" id="CHEBI:29105"/>
        <label>1</label>
    </ligand>
</feature>
<evidence type="ECO:0000313" key="10">
    <source>
        <dbReference type="Proteomes" id="UP000027182"/>
    </source>
</evidence>
<dbReference type="Proteomes" id="UP000027182">
    <property type="component" value="Chromosome"/>
</dbReference>
<keyword evidence="5" id="KW-0378">Hydrolase</keyword>
<evidence type="ECO:0000313" key="9">
    <source>
        <dbReference type="EMBL" id="AIA34171.1"/>
    </source>
</evidence>
<accession>A0A059Y901</accession>
<proteinExistence type="inferred from homology"/>
<dbReference type="HOGENOM" id="CLU_047249_0_0_14"/>
<keyword evidence="2" id="KW-0031">Aminopeptidase</keyword>
<evidence type="ECO:0000256" key="8">
    <source>
        <dbReference type="PIRSR" id="PIRSR001123-2"/>
    </source>
</evidence>
<dbReference type="SUPFAM" id="SSF53187">
    <property type="entry name" value="Zn-dependent exopeptidases"/>
    <property type="match status" value="1"/>
</dbReference>
<dbReference type="KEGG" id="mbq:K668_02975"/>
<dbReference type="EMBL" id="CP005933">
    <property type="protein sequence ID" value="AIA34171.1"/>
    <property type="molecule type" value="Genomic_DNA"/>
</dbReference>
<feature type="binding site" evidence="8">
    <location>
        <position position="217"/>
    </location>
    <ligand>
        <name>Zn(2+)</name>
        <dbReference type="ChEBI" id="CHEBI:29105"/>
        <label>2</label>
    </ligand>
</feature>
<evidence type="ECO:0000256" key="1">
    <source>
        <dbReference type="ARBA" id="ARBA00006272"/>
    </source>
</evidence>
<dbReference type="InterPro" id="IPR008007">
    <property type="entry name" value="Peptidase_M42"/>
</dbReference>
<dbReference type="SUPFAM" id="SSF101821">
    <property type="entry name" value="Aminopeptidase/glucanase lid domain"/>
    <property type="match status" value="1"/>
</dbReference>
<sequence length="361" mass="39242">MSKYDELKTKLVQYMSIEAMSRYEEPVVKQLKENIKSENFEFSRDGFGSLIITKKSKVANAPKVMIAAHMDEVGYLVRNIEDNRNLLVSSVGGIWPTAVIGTKAKVVINKDNKEAIGVFGHTSIHILEAEKRTKAPLEKELFVDCGFLNKQEAIDFGIEVGDRVYMSGETIELRNDLLGGKAMDNRAGVTVIDMLANRIKDIDLPNDLYLVGSVQEEVGCRGAKTSVSLINPDVAFAIDTGASHDTTGCIKGVPSLGKGVALLIQDSAVMTDPKLVNILTKIAQEKDIPVYKYIAEGGGTDGAVLQYGIGGVPTITLSIPQRYLHSPIGVASLVDIQATLDLITEFVKVFDNNKNAELHSS</sequence>
<dbReference type="InterPro" id="IPR051464">
    <property type="entry name" value="Peptidase_M42_aminopept"/>
</dbReference>
<dbReference type="GO" id="GO:0004177">
    <property type="term" value="F:aminopeptidase activity"/>
    <property type="evidence" value="ECO:0007669"/>
    <property type="project" value="UniProtKB-UniRule"/>
</dbReference>
<feature type="active site" description="Proton acceptor" evidence="7">
    <location>
        <position position="216"/>
    </location>
</feature>
<protein>
    <submittedName>
        <fullName evidence="9">Endoglucanase</fullName>
    </submittedName>
</protein>
<dbReference type="PIRSF" id="PIRSF001123">
    <property type="entry name" value="PepA_GA"/>
    <property type="match status" value="1"/>
</dbReference>
<comment type="cofactor">
    <cofactor evidence="8">
        <name>a divalent metal cation</name>
        <dbReference type="ChEBI" id="CHEBI:60240"/>
    </cofactor>
    <text evidence="8">Binds 2 divalent metal cations per subunit.</text>
</comment>
<dbReference type="InterPro" id="IPR023367">
    <property type="entry name" value="Peptidase_M42_dom2"/>
</dbReference>
<comment type="similarity">
    <text evidence="1 6">Belongs to the peptidase M42 family.</text>
</comment>
<dbReference type="GO" id="GO:0006508">
    <property type="term" value="P:proteolysis"/>
    <property type="evidence" value="ECO:0007669"/>
    <property type="project" value="UniProtKB-KW"/>
</dbReference>
<dbReference type="Pfam" id="PF05343">
    <property type="entry name" value="Peptidase_M42"/>
    <property type="match status" value="1"/>
</dbReference>
<dbReference type="PANTHER" id="PTHR32481:SF0">
    <property type="entry name" value="AMINOPEPTIDASE YPDE-RELATED"/>
    <property type="match status" value="1"/>
</dbReference>
<dbReference type="CDD" id="cd05656">
    <property type="entry name" value="M42_Frv"/>
    <property type="match status" value="1"/>
</dbReference>
<keyword evidence="3" id="KW-0645">Protease</keyword>
<evidence type="ECO:0000256" key="5">
    <source>
        <dbReference type="ARBA" id="ARBA00022801"/>
    </source>
</evidence>
<evidence type="ECO:0000256" key="7">
    <source>
        <dbReference type="PIRSR" id="PIRSR001123-1"/>
    </source>
</evidence>
<organism evidence="9 10">
    <name type="scientific">Mycoplasmopsis bovis CQ-W70</name>
    <dbReference type="NCBI Taxonomy" id="1316930"/>
    <lineage>
        <taxon>Bacteria</taxon>
        <taxon>Bacillati</taxon>
        <taxon>Mycoplasmatota</taxon>
        <taxon>Mycoplasmoidales</taxon>
        <taxon>Metamycoplasmataceae</taxon>
        <taxon>Mycoplasmopsis</taxon>
    </lineage>
</organism>
<gene>
    <name evidence="9" type="ORF">K668_02975</name>
</gene>
<reference evidence="9 10" key="1">
    <citation type="submission" date="2013-04" db="EMBL/GenBank/DDBJ databases">
        <authorList>
            <person name="Lin L."/>
            <person name="Zeng Z."/>
            <person name="Xie J."/>
            <person name="Luo L."/>
            <person name="Yang Z."/>
            <person name="Liang W."/>
            <person name="Lin H."/>
            <person name="Dong C."/>
            <person name="Sun Y."/>
        </authorList>
    </citation>
    <scope>NUCLEOTIDE SEQUENCE [LARGE SCALE GENOMIC DNA]</scope>
    <source>
        <strain evidence="9 10">CQ-W70</strain>
    </source>
</reference>